<gene>
    <name evidence="3" type="ORF">dnm_059405</name>
</gene>
<accession>A0A975BQ99</accession>
<name>A0A975BQ99_9BACT</name>
<keyword evidence="4" id="KW-1185">Reference proteome</keyword>
<evidence type="ECO:0000313" key="4">
    <source>
        <dbReference type="Proteomes" id="UP000663722"/>
    </source>
</evidence>
<proteinExistence type="predicted"/>
<dbReference type="AlphaFoldDB" id="A0A975BQ99"/>
<feature type="transmembrane region" description="Helical" evidence="1">
    <location>
        <begin position="125"/>
        <end position="145"/>
    </location>
</feature>
<keyword evidence="1" id="KW-0812">Transmembrane</keyword>
<organism evidence="3 4">
    <name type="scientific">Desulfonema magnum</name>
    <dbReference type="NCBI Taxonomy" id="45655"/>
    <lineage>
        <taxon>Bacteria</taxon>
        <taxon>Pseudomonadati</taxon>
        <taxon>Thermodesulfobacteriota</taxon>
        <taxon>Desulfobacteria</taxon>
        <taxon>Desulfobacterales</taxon>
        <taxon>Desulfococcaceae</taxon>
        <taxon>Desulfonema</taxon>
    </lineage>
</organism>
<dbReference type="Pfam" id="PF12158">
    <property type="entry name" value="DUF3592"/>
    <property type="match status" value="1"/>
</dbReference>
<feature type="domain" description="DUF3592" evidence="2">
    <location>
        <begin position="44"/>
        <end position="126"/>
    </location>
</feature>
<evidence type="ECO:0000256" key="1">
    <source>
        <dbReference type="SAM" id="Phobius"/>
    </source>
</evidence>
<dbReference type="EMBL" id="CP061800">
    <property type="protein sequence ID" value="QTA89884.1"/>
    <property type="molecule type" value="Genomic_DNA"/>
</dbReference>
<evidence type="ECO:0000313" key="3">
    <source>
        <dbReference type="EMBL" id="QTA89884.1"/>
    </source>
</evidence>
<keyword evidence="1" id="KW-1133">Transmembrane helix</keyword>
<dbReference type="Proteomes" id="UP000663722">
    <property type="component" value="Chromosome"/>
</dbReference>
<protein>
    <submittedName>
        <fullName evidence="3">DUF3592</fullName>
    </submittedName>
</protein>
<sequence>MFKKGSYQDMEFNILTIFGGMLGVYSILCMFKSHQTLSWESISGRIMQTDLITGQRGYESAEIYYEYEVRGQMYHNNVVRIGVGLSVTKGSFSDARDTLSCYRIGQKVRVYYNPQKPKESCLQRGWNFGNIIGLMLAIWLIVFGVCKI</sequence>
<feature type="transmembrane region" description="Helical" evidence="1">
    <location>
        <begin position="12"/>
        <end position="31"/>
    </location>
</feature>
<reference evidence="3" key="1">
    <citation type="journal article" date="2021" name="Microb. Physiol.">
        <title>Proteogenomic Insights into the Physiology of Marine, Sulfate-Reducing, Filamentous Desulfonema limicola and Desulfonema magnum.</title>
        <authorList>
            <person name="Schnaars V."/>
            <person name="Wohlbrand L."/>
            <person name="Scheve S."/>
            <person name="Hinrichs C."/>
            <person name="Reinhardt R."/>
            <person name="Rabus R."/>
        </authorList>
    </citation>
    <scope>NUCLEOTIDE SEQUENCE</scope>
    <source>
        <strain evidence="3">4be13</strain>
    </source>
</reference>
<dbReference type="InterPro" id="IPR021994">
    <property type="entry name" value="DUF3592"/>
</dbReference>
<evidence type="ECO:0000259" key="2">
    <source>
        <dbReference type="Pfam" id="PF12158"/>
    </source>
</evidence>
<keyword evidence="1" id="KW-0472">Membrane</keyword>
<dbReference type="KEGG" id="dmm:dnm_059405"/>